<dbReference type="InterPro" id="IPR020287">
    <property type="entry name" value="Tail_sheath_C"/>
</dbReference>
<reference evidence="5" key="1">
    <citation type="submission" date="2020-07" db="EMBL/GenBank/DDBJ databases">
        <title>Complete genome sequencing of Clostridia bacterium strain 12CBH8.</title>
        <authorList>
            <person name="Sakamoto M."/>
            <person name="Murakami T."/>
            <person name="Mori H."/>
        </authorList>
    </citation>
    <scope>NUCLEOTIDE SEQUENCE [LARGE SCALE GENOMIC DNA]</scope>
    <source>
        <strain evidence="5">12CBH8</strain>
    </source>
</reference>
<name>A0A7I8D5C0_9FIRM</name>
<gene>
    <name evidence="4" type="ORF">C12CBH8_12780</name>
</gene>
<feature type="domain" description="Tail sheath protein subtilisin-like" evidence="2">
    <location>
        <begin position="40"/>
        <end position="180"/>
    </location>
</feature>
<proteinExistence type="inferred from homology"/>
<evidence type="ECO:0000259" key="2">
    <source>
        <dbReference type="Pfam" id="PF04984"/>
    </source>
</evidence>
<dbReference type="AlphaFoldDB" id="A0A7I8D5C0"/>
<protein>
    <recommendedName>
        <fullName evidence="6">Phage tail protein</fullName>
    </recommendedName>
</protein>
<comment type="similarity">
    <text evidence="1">Belongs to the myoviridae tail sheath protein family.</text>
</comment>
<dbReference type="InterPro" id="IPR035089">
    <property type="entry name" value="Phage_sheath_subtilisin"/>
</dbReference>
<sequence>MQTVSKAAELQPNDFVTFLSSATLTATAGTKLTGGTNGSAITGENYQTFLNKLESYSFHTLGCLSNDTDVKQLYVAYTKRMRDELGAKFQTVLYQQAADYEGVINLDTAAQEDEVGLVYWVTGAQAGCAINISATNKTYDGEYTPVVPYTQSQLEAGIKSGELMLHKVGDEIHVLQDINSLVTTTETKGSDFCDNQTIRVLDQIANDIATLFNTRYLGKIPNDADGRMSLWNDIVAHHKALQDIRAIENFNSEDVTVEAGETKRSIVVSDAITIVNAMAQLYMTVVVQ</sequence>
<evidence type="ECO:0000313" key="5">
    <source>
        <dbReference type="Proteomes" id="UP000593890"/>
    </source>
</evidence>
<dbReference type="Proteomes" id="UP000593890">
    <property type="component" value="Chromosome"/>
</dbReference>
<keyword evidence="5" id="KW-1185">Reference proteome</keyword>
<dbReference type="Gene3D" id="3.40.50.11790">
    <property type="match status" value="1"/>
</dbReference>
<organism evidence="4 5">
    <name type="scientific">Solibaculum mannosilyticum</name>
    <dbReference type="NCBI Taxonomy" id="2780922"/>
    <lineage>
        <taxon>Bacteria</taxon>
        <taxon>Bacillati</taxon>
        <taxon>Bacillota</taxon>
        <taxon>Clostridia</taxon>
        <taxon>Eubacteriales</taxon>
        <taxon>Oscillospiraceae</taxon>
        <taxon>Solibaculum</taxon>
    </lineage>
</organism>
<dbReference type="Gene3D" id="3.30.1370.220">
    <property type="match status" value="1"/>
</dbReference>
<evidence type="ECO:0008006" key="6">
    <source>
        <dbReference type="Google" id="ProtNLM"/>
    </source>
</evidence>
<feature type="domain" description="Tail sheath protein C-terminal" evidence="3">
    <location>
        <begin position="187"/>
        <end position="287"/>
    </location>
</feature>
<dbReference type="Gene3D" id="2.60.40.4290">
    <property type="match status" value="1"/>
</dbReference>
<dbReference type="EMBL" id="AP023321">
    <property type="protein sequence ID" value="BCI60639.1"/>
    <property type="molecule type" value="Genomic_DNA"/>
</dbReference>
<accession>A0A7I8D5C0</accession>
<dbReference type="Pfam" id="PF17482">
    <property type="entry name" value="Phage_sheath_1C"/>
    <property type="match status" value="1"/>
</dbReference>
<evidence type="ECO:0000256" key="1">
    <source>
        <dbReference type="ARBA" id="ARBA00008005"/>
    </source>
</evidence>
<dbReference type="KEGG" id="sman:C12CBH8_12780"/>
<dbReference type="Pfam" id="PF04984">
    <property type="entry name" value="Phage_sheath_1"/>
    <property type="match status" value="1"/>
</dbReference>
<dbReference type="RefSeq" id="WP_425503764.1">
    <property type="nucleotide sequence ID" value="NZ_AP023321.1"/>
</dbReference>
<evidence type="ECO:0000259" key="3">
    <source>
        <dbReference type="Pfam" id="PF17482"/>
    </source>
</evidence>
<dbReference type="Gene3D" id="3.30.360.90">
    <property type="match status" value="1"/>
</dbReference>
<evidence type="ECO:0000313" key="4">
    <source>
        <dbReference type="EMBL" id="BCI60639.1"/>
    </source>
</evidence>